<evidence type="ECO:0000313" key="1">
    <source>
        <dbReference type="EMBL" id="PFH48138.1"/>
    </source>
</evidence>
<dbReference type="STRING" id="703135.A0A2A9NDJ8"/>
<reference evidence="1 2" key="1">
    <citation type="submission" date="2014-02" db="EMBL/GenBank/DDBJ databases">
        <title>Transposable element dynamics among asymbiotic and ectomycorrhizal Amanita fungi.</title>
        <authorList>
            <consortium name="DOE Joint Genome Institute"/>
            <person name="Hess J."/>
            <person name="Skrede I."/>
            <person name="Wolfe B."/>
            <person name="LaButti K."/>
            <person name="Ohm R.A."/>
            <person name="Grigoriev I.V."/>
            <person name="Pringle A."/>
        </authorList>
    </citation>
    <scope>NUCLEOTIDE SEQUENCE [LARGE SCALE GENOMIC DNA]</scope>
    <source>
        <strain evidence="1 2">SKay4041</strain>
    </source>
</reference>
<protein>
    <submittedName>
        <fullName evidence="1">Uncharacterized protein</fullName>
    </submittedName>
</protein>
<organism evidence="1 2">
    <name type="scientific">Amanita thiersii Skay4041</name>
    <dbReference type="NCBI Taxonomy" id="703135"/>
    <lineage>
        <taxon>Eukaryota</taxon>
        <taxon>Fungi</taxon>
        <taxon>Dikarya</taxon>
        <taxon>Basidiomycota</taxon>
        <taxon>Agaricomycotina</taxon>
        <taxon>Agaricomycetes</taxon>
        <taxon>Agaricomycetidae</taxon>
        <taxon>Agaricales</taxon>
        <taxon>Pluteineae</taxon>
        <taxon>Amanitaceae</taxon>
        <taxon>Amanita</taxon>
    </lineage>
</organism>
<keyword evidence="2" id="KW-1185">Reference proteome</keyword>
<gene>
    <name evidence="1" type="ORF">AMATHDRAFT_104266</name>
</gene>
<evidence type="ECO:0000313" key="2">
    <source>
        <dbReference type="Proteomes" id="UP000242287"/>
    </source>
</evidence>
<dbReference type="Proteomes" id="UP000242287">
    <property type="component" value="Unassembled WGS sequence"/>
</dbReference>
<feature type="non-terminal residue" evidence="1">
    <location>
        <position position="96"/>
    </location>
</feature>
<dbReference type="EMBL" id="KZ302075">
    <property type="protein sequence ID" value="PFH48138.1"/>
    <property type="molecule type" value="Genomic_DNA"/>
</dbReference>
<proteinExistence type="predicted"/>
<accession>A0A2A9NDJ8</accession>
<sequence>CPHRRVVCRNRTLHPFSDITYITNAEVDWFNGCGYCKFARADYPAKLSSSTNTGWPGCCRPPMQHEIATIPPYIWRSVNIVHDVPIPPEIKPLLDK</sequence>
<feature type="non-terminal residue" evidence="1">
    <location>
        <position position="1"/>
    </location>
</feature>
<name>A0A2A9NDJ8_9AGAR</name>
<dbReference type="AlphaFoldDB" id="A0A2A9NDJ8"/>
<dbReference type="OrthoDB" id="3217643at2759"/>